<evidence type="ECO:0000313" key="1">
    <source>
        <dbReference type="EMBL" id="VEU63655.1"/>
    </source>
</evidence>
<organism evidence="1 2">
    <name type="scientific">Mycoplasmopsis bovirhinis</name>
    <dbReference type="NCBI Taxonomy" id="29553"/>
    <lineage>
        <taxon>Bacteria</taxon>
        <taxon>Bacillati</taxon>
        <taxon>Mycoplasmatota</taxon>
        <taxon>Mycoplasmoidales</taxon>
        <taxon>Metamycoplasmataceae</taxon>
        <taxon>Mycoplasmopsis</taxon>
    </lineage>
</organism>
<name>A0A449AFC9_9BACT</name>
<sequence length="126" mass="15498">MLLFTFIFSAWILRIIYWKYLAITELSVNNIERWKNKNKDFSNEKIFISLPELKEISNKPKPRNFLISRDQKFWYFFKFKIAYNNEAKEYFASYEQYLYFLMVLPYNTIKINATKVTQNFIKNLDK</sequence>
<gene>
    <name evidence="1" type="ORF">NCTC10118_00708</name>
</gene>
<dbReference type="RefSeq" id="WP_129621852.1">
    <property type="nucleotide sequence ID" value="NZ_LR214972.1"/>
</dbReference>
<reference evidence="1 2" key="1">
    <citation type="submission" date="2019-01" db="EMBL/GenBank/DDBJ databases">
        <authorList>
            <consortium name="Pathogen Informatics"/>
        </authorList>
    </citation>
    <scope>NUCLEOTIDE SEQUENCE [LARGE SCALE GENOMIC DNA]</scope>
    <source>
        <strain evidence="1 2">NCTC10118</strain>
    </source>
</reference>
<dbReference type="AlphaFoldDB" id="A0A449AFC9"/>
<dbReference type="Proteomes" id="UP000289952">
    <property type="component" value="Chromosome"/>
</dbReference>
<accession>A0A449AFC9</accession>
<evidence type="ECO:0000313" key="2">
    <source>
        <dbReference type="Proteomes" id="UP000289952"/>
    </source>
</evidence>
<keyword evidence="2" id="KW-1185">Reference proteome</keyword>
<dbReference type="EMBL" id="LR214972">
    <property type="protein sequence ID" value="VEU63655.1"/>
    <property type="molecule type" value="Genomic_DNA"/>
</dbReference>
<protein>
    <submittedName>
        <fullName evidence="1">Uncharacterized protein</fullName>
    </submittedName>
</protein>
<proteinExistence type="predicted"/>